<evidence type="ECO:0000256" key="13">
    <source>
        <dbReference type="ARBA" id="ARBA00023295"/>
    </source>
</evidence>
<evidence type="ECO:0000256" key="6">
    <source>
        <dbReference type="ARBA" id="ARBA00022485"/>
    </source>
</evidence>
<dbReference type="RefSeq" id="WP_067711735.1">
    <property type="nucleotide sequence ID" value="NZ_LPVJ01000006.1"/>
</dbReference>
<dbReference type="GO" id="GO:0034039">
    <property type="term" value="F:8-oxo-7,8-dihydroguanine DNA N-glycosylase activity"/>
    <property type="evidence" value="ECO:0007669"/>
    <property type="project" value="TreeGrafter"/>
</dbReference>
<organism evidence="16 17">
    <name type="scientific">Ferroacidibacillus organovorans</name>
    <dbReference type="NCBI Taxonomy" id="1765683"/>
    <lineage>
        <taxon>Bacteria</taxon>
        <taxon>Bacillati</taxon>
        <taxon>Bacillota</taxon>
        <taxon>Bacilli</taxon>
        <taxon>Bacillales</taxon>
        <taxon>Alicyclobacillaceae</taxon>
        <taxon>Ferroacidibacillus</taxon>
    </lineage>
</organism>
<dbReference type="OrthoDB" id="9802365at2"/>
<evidence type="ECO:0000256" key="11">
    <source>
        <dbReference type="ARBA" id="ARBA00023014"/>
    </source>
</evidence>
<dbReference type="Gene3D" id="1.10.340.30">
    <property type="entry name" value="Hypothetical protein, domain 2"/>
    <property type="match status" value="1"/>
</dbReference>
<comment type="catalytic activity">
    <reaction evidence="1 14">
        <text>Hydrolyzes free adenine bases from 7,8-dihydro-8-oxoguanine:adenine mismatched double-stranded DNA, leaving an apurinic site.</text>
        <dbReference type="EC" id="3.2.2.31"/>
    </reaction>
</comment>
<keyword evidence="13 14" id="KW-0326">Glycosidase</keyword>
<dbReference type="Pfam" id="PF14815">
    <property type="entry name" value="NUDIX_4"/>
    <property type="match status" value="1"/>
</dbReference>
<dbReference type="InterPro" id="IPR003265">
    <property type="entry name" value="HhH-GPD_domain"/>
</dbReference>
<keyword evidence="17" id="KW-1185">Reference proteome</keyword>
<protein>
    <recommendedName>
        <fullName evidence="5 14">Adenine DNA glycosylase</fullName>
        <ecNumber evidence="4 14">3.2.2.31</ecNumber>
    </recommendedName>
</protein>
<dbReference type="EC" id="3.2.2.31" evidence="4 14"/>
<keyword evidence="6" id="KW-0004">4Fe-4S</keyword>
<evidence type="ECO:0000256" key="14">
    <source>
        <dbReference type="RuleBase" id="RU365096"/>
    </source>
</evidence>
<dbReference type="GO" id="GO:0032357">
    <property type="term" value="F:oxidized purine DNA binding"/>
    <property type="evidence" value="ECO:0007669"/>
    <property type="project" value="TreeGrafter"/>
</dbReference>
<comment type="cofactor">
    <cofactor evidence="14">
        <name>[4Fe-4S] cluster</name>
        <dbReference type="ChEBI" id="CHEBI:49883"/>
    </cofactor>
    <text evidence="14">Binds 1 [4Fe-4S] cluster.</text>
</comment>
<dbReference type="SUPFAM" id="SSF48150">
    <property type="entry name" value="DNA-glycosylase"/>
    <property type="match status" value="1"/>
</dbReference>
<dbReference type="GO" id="GO:0000701">
    <property type="term" value="F:purine-specific mismatch base pair DNA N-glycosylase activity"/>
    <property type="evidence" value="ECO:0007669"/>
    <property type="project" value="UniProtKB-EC"/>
</dbReference>
<evidence type="ECO:0000313" key="17">
    <source>
        <dbReference type="Proteomes" id="UP000053557"/>
    </source>
</evidence>
<sequence length="369" mass="42200">MNGKQDEYAVLRDRRIVDALSTWFRGVARDLPWRRTKDPYLIWVSEVMLQQTRVETVIPYYNRFVERFPSVEALAVAPEEEALKFWEGLGYYRRLRHLVTATRELRENYGNHVPRDAKIFSNLPGVGEYTLGAVMSIAYGQALPAVDGNVMRVLSRVDGFQEDIATAQARNYLKQRAQTLVNLADPGEFNQALMELGATLCQPKNPQCSQCPIATECVGLREGIHLKLPIKRPKGAIPTREFLALAIFQDGRLAVEKRPAIGLLANLWQLPLVEHAFERMTQEGSWLQDVLSARGIKKSLDVRDRGVYEHVFSHQKWCARLIEVHISSDECVTSCRMMSREERAPLPFARIFVRMLNDLEGNKCEHTFD</sequence>
<comment type="function">
    <text evidence="2">Adenine glycosylase active on G-A mispairs. MutY also corrects error-prone DNA synthesis past GO lesions which are due to the oxidatively damaged form of guanine: 7,8-dihydro-8-oxoguanine (8-oxo-dGTP).</text>
</comment>
<dbReference type="CDD" id="cd00056">
    <property type="entry name" value="ENDO3c"/>
    <property type="match status" value="1"/>
</dbReference>
<evidence type="ECO:0000256" key="3">
    <source>
        <dbReference type="ARBA" id="ARBA00008343"/>
    </source>
</evidence>
<dbReference type="CDD" id="cd03431">
    <property type="entry name" value="NUDIX_DNA_Glycosylase_C-MutY"/>
    <property type="match status" value="1"/>
</dbReference>
<dbReference type="GO" id="GO:0006284">
    <property type="term" value="P:base-excision repair"/>
    <property type="evidence" value="ECO:0007669"/>
    <property type="project" value="UniProtKB-UniRule"/>
</dbReference>
<dbReference type="InterPro" id="IPR029119">
    <property type="entry name" value="MutY_C"/>
</dbReference>
<dbReference type="NCBIfam" id="TIGR01084">
    <property type="entry name" value="mutY"/>
    <property type="match status" value="1"/>
</dbReference>
<reference evidence="16 17" key="1">
    <citation type="submission" date="2015-12" db="EMBL/GenBank/DDBJ databases">
        <title>Draft genome sequence of Acidibacillus ferrooxidans ITV001, isolated from a chalcopyrite acid mine drainage site in Brazil.</title>
        <authorList>
            <person name="Dall'Agnol H."/>
            <person name="Nancucheo I."/>
            <person name="Johnson B."/>
            <person name="Oliveira R."/>
            <person name="Leite L."/>
            <person name="Pylro V."/>
            <person name="Nunes G.L."/>
            <person name="Tzotzos G."/>
            <person name="Fernandes G.R."/>
            <person name="Dutra J."/>
            <person name="Orellana S.C."/>
            <person name="Oliveira G."/>
        </authorList>
    </citation>
    <scope>NUCLEOTIDE SEQUENCE [LARGE SCALE GENOMIC DNA]</scope>
    <source>
        <strain evidence="17">ITV01</strain>
    </source>
</reference>
<evidence type="ECO:0000256" key="4">
    <source>
        <dbReference type="ARBA" id="ARBA00012045"/>
    </source>
</evidence>
<dbReference type="InterPro" id="IPR015797">
    <property type="entry name" value="NUDIX_hydrolase-like_dom_sf"/>
</dbReference>
<dbReference type="FunFam" id="1.10.340.30:FF:000002">
    <property type="entry name" value="Adenine DNA glycosylase"/>
    <property type="match status" value="1"/>
</dbReference>
<dbReference type="GO" id="GO:0051539">
    <property type="term" value="F:4 iron, 4 sulfur cluster binding"/>
    <property type="evidence" value="ECO:0007669"/>
    <property type="project" value="UniProtKB-UniRule"/>
</dbReference>
<evidence type="ECO:0000256" key="12">
    <source>
        <dbReference type="ARBA" id="ARBA00023204"/>
    </source>
</evidence>
<comment type="caution">
    <text evidence="16">The sequence shown here is derived from an EMBL/GenBank/DDBJ whole genome shotgun (WGS) entry which is preliminary data.</text>
</comment>
<dbReference type="GO" id="GO:0046872">
    <property type="term" value="F:metal ion binding"/>
    <property type="evidence" value="ECO:0007669"/>
    <property type="project" value="UniProtKB-UniRule"/>
</dbReference>
<comment type="similarity">
    <text evidence="3 14">Belongs to the Nth/MutY family.</text>
</comment>
<dbReference type="GO" id="GO:0035485">
    <property type="term" value="F:adenine/guanine mispair binding"/>
    <property type="evidence" value="ECO:0007669"/>
    <property type="project" value="TreeGrafter"/>
</dbReference>
<gene>
    <name evidence="16" type="ORF">ATW55_12685</name>
</gene>
<keyword evidence="7" id="KW-0479">Metal-binding</keyword>
<evidence type="ECO:0000313" key="16">
    <source>
        <dbReference type="EMBL" id="KUO97158.1"/>
    </source>
</evidence>
<evidence type="ECO:0000256" key="5">
    <source>
        <dbReference type="ARBA" id="ARBA00022023"/>
    </source>
</evidence>
<evidence type="ECO:0000256" key="7">
    <source>
        <dbReference type="ARBA" id="ARBA00022723"/>
    </source>
</evidence>
<evidence type="ECO:0000256" key="1">
    <source>
        <dbReference type="ARBA" id="ARBA00000843"/>
    </source>
</evidence>
<dbReference type="GO" id="GO:0006298">
    <property type="term" value="P:mismatch repair"/>
    <property type="evidence" value="ECO:0007669"/>
    <property type="project" value="TreeGrafter"/>
</dbReference>
<dbReference type="InterPro" id="IPR005760">
    <property type="entry name" value="A/G_AdeGlyc_MutY"/>
</dbReference>
<keyword evidence="8 14" id="KW-0227">DNA damage</keyword>
<dbReference type="InterPro" id="IPR011257">
    <property type="entry name" value="DNA_glycosylase"/>
</dbReference>
<evidence type="ECO:0000256" key="8">
    <source>
        <dbReference type="ARBA" id="ARBA00022763"/>
    </source>
</evidence>
<keyword evidence="10 14" id="KW-0408">Iron</keyword>
<name>A0A117SYM3_9BACL</name>
<dbReference type="InterPro" id="IPR044298">
    <property type="entry name" value="MIG/MutY"/>
</dbReference>
<proteinExistence type="inferred from homology"/>
<dbReference type="PANTHER" id="PTHR42944">
    <property type="entry name" value="ADENINE DNA GLYCOSYLASE"/>
    <property type="match status" value="1"/>
</dbReference>
<keyword evidence="9" id="KW-0378">Hydrolase</keyword>
<dbReference type="InterPro" id="IPR023170">
    <property type="entry name" value="HhH_base_excis_C"/>
</dbReference>
<keyword evidence="11" id="KW-0411">Iron-sulfur</keyword>
<evidence type="ECO:0000259" key="15">
    <source>
        <dbReference type="SMART" id="SM00478"/>
    </source>
</evidence>
<evidence type="ECO:0000256" key="10">
    <source>
        <dbReference type="ARBA" id="ARBA00023004"/>
    </source>
</evidence>
<evidence type="ECO:0000256" key="9">
    <source>
        <dbReference type="ARBA" id="ARBA00022801"/>
    </source>
</evidence>
<evidence type="ECO:0000256" key="2">
    <source>
        <dbReference type="ARBA" id="ARBA00002933"/>
    </source>
</evidence>
<dbReference type="Gene3D" id="1.10.1670.10">
    <property type="entry name" value="Helix-hairpin-Helix base-excision DNA repair enzymes (C-terminal)"/>
    <property type="match status" value="1"/>
</dbReference>
<keyword evidence="12" id="KW-0234">DNA repair</keyword>
<dbReference type="AlphaFoldDB" id="A0A117SYM3"/>
<dbReference type="SUPFAM" id="SSF55811">
    <property type="entry name" value="Nudix"/>
    <property type="match status" value="1"/>
</dbReference>
<feature type="domain" description="HhH-GPD" evidence="15">
    <location>
        <begin position="48"/>
        <end position="199"/>
    </location>
</feature>
<dbReference type="PANTHER" id="PTHR42944:SF1">
    <property type="entry name" value="ADENINE DNA GLYCOSYLASE"/>
    <property type="match status" value="1"/>
</dbReference>
<dbReference type="Proteomes" id="UP000053557">
    <property type="component" value="Unassembled WGS sequence"/>
</dbReference>
<accession>A0A117SYM3</accession>
<dbReference type="SMART" id="SM00478">
    <property type="entry name" value="ENDO3c"/>
    <property type="match status" value="1"/>
</dbReference>
<dbReference type="EMBL" id="LPVJ01000006">
    <property type="protein sequence ID" value="KUO97158.1"/>
    <property type="molecule type" value="Genomic_DNA"/>
</dbReference>
<dbReference type="Gene3D" id="3.90.79.10">
    <property type="entry name" value="Nucleoside Triphosphate Pyrophosphohydrolase"/>
    <property type="match status" value="1"/>
</dbReference>
<dbReference type="Pfam" id="PF00730">
    <property type="entry name" value="HhH-GPD"/>
    <property type="match status" value="1"/>
</dbReference>